<dbReference type="GO" id="GO:0005524">
    <property type="term" value="F:ATP binding"/>
    <property type="evidence" value="ECO:0007669"/>
    <property type="project" value="UniProtKB-KW"/>
</dbReference>
<dbReference type="PROSITE" id="PS50893">
    <property type="entry name" value="ABC_TRANSPORTER_2"/>
    <property type="match status" value="1"/>
</dbReference>
<evidence type="ECO:0000313" key="6">
    <source>
        <dbReference type="Proteomes" id="UP000243688"/>
    </source>
</evidence>
<evidence type="ECO:0000259" key="4">
    <source>
        <dbReference type="PROSITE" id="PS50893"/>
    </source>
</evidence>
<dbReference type="InterPro" id="IPR003439">
    <property type="entry name" value="ABC_transporter-like_ATP-bd"/>
</dbReference>
<dbReference type="Pfam" id="PF00005">
    <property type="entry name" value="ABC_tran"/>
    <property type="match status" value="1"/>
</dbReference>
<keyword evidence="1" id="KW-0813">Transport</keyword>
<dbReference type="InterPro" id="IPR051782">
    <property type="entry name" value="ABC_Transporter_VariousFunc"/>
</dbReference>
<evidence type="ECO:0000256" key="1">
    <source>
        <dbReference type="ARBA" id="ARBA00022448"/>
    </source>
</evidence>
<dbReference type="AlphaFoldDB" id="A0A2A6DX44"/>
<evidence type="ECO:0000313" key="5">
    <source>
        <dbReference type="EMBL" id="PDO09305.1"/>
    </source>
</evidence>
<keyword evidence="2" id="KW-0547">Nucleotide-binding</keyword>
<name>A0A2A6DX44_9BACL</name>
<dbReference type="GO" id="GO:0016887">
    <property type="term" value="F:ATP hydrolysis activity"/>
    <property type="evidence" value="ECO:0007669"/>
    <property type="project" value="InterPro"/>
</dbReference>
<evidence type="ECO:0000256" key="3">
    <source>
        <dbReference type="ARBA" id="ARBA00022840"/>
    </source>
</evidence>
<evidence type="ECO:0000256" key="2">
    <source>
        <dbReference type="ARBA" id="ARBA00022741"/>
    </source>
</evidence>
<gene>
    <name evidence="5" type="ORF">BLM47_13235</name>
</gene>
<sequence length="237" mass="26620">MIRISNLNKQYDKKTVIQNLNAQIEGGRIYGLLGTNGAGKTTLLKMLAGLLPPTSGQIFICGEELDFRRNTLYDKVGFVPDHVNLYDYLTGEEYLRFVAEMFGIKKSEARDFIEENMQKTGLKPAGGNLIKTYSHGMKQTLSILAAIMHRPKVLILDEPLTGIDLINGRVIRQLLAGYAEQGNLVIFSTHLIELAHALCHEIGILHQGRIDRTVYPRMHTLAELTEIIEDAYVHRTS</sequence>
<protein>
    <submittedName>
        <fullName evidence="5">ABC transporter ATP-binding protein</fullName>
    </submittedName>
</protein>
<reference evidence="5 6" key="1">
    <citation type="submission" date="2016-12" db="EMBL/GenBank/DDBJ databases">
        <title>Candidatus Reconcilibacillus cellulovorans genome.</title>
        <authorList>
            <person name="Kolinko S."/>
            <person name="Wu Y.-W."/>
            <person name="Tachea F."/>
            <person name="Denzel E."/>
            <person name="Hiras J."/>
            <person name="Baecker N."/>
            <person name="Chan L.J."/>
            <person name="Eichorst S.A."/>
            <person name="Frey D."/>
            <person name="Adams P.D."/>
            <person name="Pray T."/>
            <person name="Tanjore D."/>
            <person name="Petzold C.J."/>
            <person name="Gladden J.M."/>
            <person name="Simmons B.A."/>
            <person name="Singer S.W."/>
        </authorList>
    </citation>
    <scope>NUCLEOTIDE SEQUENCE [LARGE SCALE GENOMIC DNA]</scope>
    <source>
        <strain evidence="5">JTherm</strain>
    </source>
</reference>
<dbReference type="Proteomes" id="UP000243688">
    <property type="component" value="Unassembled WGS sequence"/>
</dbReference>
<dbReference type="InterPro" id="IPR003593">
    <property type="entry name" value="AAA+_ATPase"/>
</dbReference>
<dbReference type="SUPFAM" id="SSF52540">
    <property type="entry name" value="P-loop containing nucleoside triphosphate hydrolases"/>
    <property type="match status" value="1"/>
</dbReference>
<accession>A0A2A6DX44</accession>
<keyword evidence="3 5" id="KW-0067">ATP-binding</keyword>
<comment type="caution">
    <text evidence="5">The sequence shown here is derived from an EMBL/GenBank/DDBJ whole genome shotgun (WGS) entry which is preliminary data.</text>
</comment>
<dbReference type="PANTHER" id="PTHR42939:SF1">
    <property type="entry name" value="ABC TRANSPORTER ATP-BINDING PROTEIN ALBC-RELATED"/>
    <property type="match status" value="1"/>
</dbReference>
<organism evidence="5 6">
    <name type="scientific">Candidatus Reconcilbacillus cellulovorans</name>
    <dbReference type="NCBI Taxonomy" id="1906605"/>
    <lineage>
        <taxon>Bacteria</taxon>
        <taxon>Bacillati</taxon>
        <taxon>Bacillota</taxon>
        <taxon>Bacilli</taxon>
        <taxon>Bacillales</taxon>
        <taxon>Paenibacillaceae</taxon>
        <taxon>Candidatus Reconcilbacillus</taxon>
    </lineage>
</organism>
<dbReference type="PANTHER" id="PTHR42939">
    <property type="entry name" value="ABC TRANSPORTER ATP-BINDING PROTEIN ALBC-RELATED"/>
    <property type="match status" value="1"/>
</dbReference>
<dbReference type="InterPro" id="IPR027417">
    <property type="entry name" value="P-loop_NTPase"/>
</dbReference>
<dbReference type="CDD" id="cd03230">
    <property type="entry name" value="ABC_DR_subfamily_A"/>
    <property type="match status" value="1"/>
</dbReference>
<dbReference type="Gene3D" id="3.40.50.300">
    <property type="entry name" value="P-loop containing nucleotide triphosphate hydrolases"/>
    <property type="match status" value="1"/>
</dbReference>
<feature type="domain" description="ABC transporter" evidence="4">
    <location>
        <begin position="2"/>
        <end position="232"/>
    </location>
</feature>
<dbReference type="SMART" id="SM00382">
    <property type="entry name" value="AAA"/>
    <property type="match status" value="1"/>
</dbReference>
<dbReference type="EMBL" id="MOXJ01000047">
    <property type="protein sequence ID" value="PDO09305.1"/>
    <property type="molecule type" value="Genomic_DNA"/>
</dbReference>
<proteinExistence type="predicted"/>